<comment type="caution">
    <text evidence="16">The sequence shown here is derived from an EMBL/GenBank/DDBJ whole genome shotgun (WGS) entry which is preliminary data.</text>
</comment>
<dbReference type="EMBL" id="QGTW01000010">
    <property type="protein sequence ID" value="PWW26625.1"/>
    <property type="molecule type" value="Genomic_DNA"/>
</dbReference>
<evidence type="ECO:0000256" key="13">
    <source>
        <dbReference type="RuleBase" id="RU003515"/>
    </source>
</evidence>
<feature type="domain" description="RNase H type-2" evidence="15">
    <location>
        <begin position="102"/>
        <end position="309"/>
    </location>
</feature>
<organism evidence="16 17">
    <name type="scientific">Cytobacillus oceanisediminis</name>
    <dbReference type="NCBI Taxonomy" id="665099"/>
    <lineage>
        <taxon>Bacteria</taxon>
        <taxon>Bacillati</taxon>
        <taxon>Bacillota</taxon>
        <taxon>Bacilli</taxon>
        <taxon>Bacillales</taxon>
        <taxon>Bacillaceae</taxon>
        <taxon>Cytobacillus</taxon>
    </lineage>
</organism>
<protein>
    <recommendedName>
        <fullName evidence="13">Ribonuclease</fullName>
        <ecNumber evidence="13">3.1.26.4</ecNumber>
    </recommendedName>
</protein>
<dbReference type="AlphaFoldDB" id="A0A2V2ZRE8"/>
<evidence type="ECO:0000256" key="9">
    <source>
        <dbReference type="ARBA" id="ARBA00022759"/>
    </source>
</evidence>
<accession>A0A2V2ZRE8</accession>
<evidence type="ECO:0000256" key="10">
    <source>
        <dbReference type="ARBA" id="ARBA00022801"/>
    </source>
</evidence>
<name>A0A2V2ZRE8_9BACI</name>
<dbReference type="GO" id="GO:0003723">
    <property type="term" value="F:RNA binding"/>
    <property type="evidence" value="ECO:0007669"/>
    <property type="project" value="UniProtKB-UniRule"/>
</dbReference>
<evidence type="ECO:0000256" key="7">
    <source>
        <dbReference type="ARBA" id="ARBA00022722"/>
    </source>
</evidence>
<keyword evidence="6" id="KW-0963">Cytoplasm</keyword>
<keyword evidence="9 12" id="KW-0255">Endonuclease</keyword>
<dbReference type="NCBIfam" id="TIGR00716">
    <property type="entry name" value="rnhC"/>
    <property type="match status" value="1"/>
</dbReference>
<dbReference type="Proteomes" id="UP000247150">
    <property type="component" value="Unassembled WGS sequence"/>
</dbReference>
<dbReference type="PANTHER" id="PTHR10954">
    <property type="entry name" value="RIBONUCLEASE H2 SUBUNIT A"/>
    <property type="match status" value="1"/>
</dbReference>
<keyword evidence="7 12" id="KW-0540">Nuclease</keyword>
<comment type="cofactor">
    <cofactor evidence="2">
        <name>Mg(2+)</name>
        <dbReference type="ChEBI" id="CHEBI:18420"/>
    </cofactor>
</comment>
<evidence type="ECO:0000313" key="17">
    <source>
        <dbReference type="Proteomes" id="UP000247150"/>
    </source>
</evidence>
<feature type="binding site" evidence="12">
    <location>
        <position position="210"/>
    </location>
    <ligand>
        <name>a divalent metal cation</name>
        <dbReference type="ChEBI" id="CHEBI:60240"/>
    </ligand>
</feature>
<dbReference type="InterPro" id="IPR001352">
    <property type="entry name" value="RNase_HII/HIII"/>
</dbReference>
<feature type="region of interest" description="Disordered" evidence="14">
    <location>
        <begin position="83"/>
        <end position="103"/>
    </location>
</feature>
<evidence type="ECO:0000256" key="5">
    <source>
        <dbReference type="ARBA" id="ARBA00008378"/>
    </source>
</evidence>
<feature type="binding site" evidence="12">
    <location>
        <position position="108"/>
    </location>
    <ligand>
        <name>a divalent metal cation</name>
        <dbReference type="ChEBI" id="CHEBI:60240"/>
    </ligand>
</feature>
<dbReference type="GO" id="GO:0004523">
    <property type="term" value="F:RNA-DNA hybrid ribonuclease activity"/>
    <property type="evidence" value="ECO:0007669"/>
    <property type="project" value="UniProtKB-UniRule"/>
</dbReference>
<dbReference type="InterPro" id="IPR004641">
    <property type="entry name" value="RNase_HIII"/>
</dbReference>
<dbReference type="RefSeq" id="WP_219993438.1">
    <property type="nucleotide sequence ID" value="NZ_QGTW01000010.1"/>
</dbReference>
<dbReference type="GO" id="GO:0043137">
    <property type="term" value="P:DNA replication, removal of RNA primer"/>
    <property type="evidence" value="ECO:0007669"/>
    <property type="project" value="TreeGrafter"/>
</dbReference>
<keyword evidence="10 12" id="KW-0378">Hydrolase</keyword>
<evidence type="ECO:0000256" key="3">
    <source>
        <dbReference type="ARBA" id="ARBA00004065"/>
    </source>
</evidence>
<dbReference type="PIRSF" id="PIRSF037748">
    <property type="entry name" value="RnhC"/>
    <property type="match status" value="1"/>
</dbReference>
<evidence type="ECO:0000256" key="4">
    <source>
        <dbReference type="ARBA" id="ARBA00004496"/>
    </source>
</evidence>
<keyword evidence="8 12" id="KW-0479">Metal-binding</keyword>
<proteinExistence type="inferred from homology"/>
<dbReference type="Pfam" id="PF01351">
    <property type="entry name" value="RNase_HII"/>
    <property type="match status" value="1"/>
</dbReference>
<evidence type="ECO:0000256" key="1">
    <source>
        <dbReference type="ARBA" id="ARBA00000077"/>
    </source>
</evidence>
<dbReference type="CDD" id="cd06590">
    <property type="entry name" value="RNase_HII_bacteria_HIII_like"/>
    <property type="match status" value="1"/>
</dbReference>
<dbReference type="Gene3D" id="3.30.420.10">
    <property type="entry name" value="Ribonuclease H-like superfamily/Ribonuclease H"/>
    <property type="match status" value="1"/>
</dbReference>
<evidence type="ECO:0000256" key="8">
    <source>
        <dbReference type="ARBA" id="ARBA00022723"/>
    </source>
</evidence>
<evidence type="ECO:0000256" key="2">
    <source>
        <dbReference type="ARBA" id="ARBA00001946"/>
    </source>
</evidence>
<reference evidence="16 17" key="1">
    <citation type="submission" date="2018-05" db="EMBL/GenBank/DDBJ databases">
        <title>Freshwater and sediment microbial communities from various areas in North America, analyzing microbe dynamics in response to fracking.</title>
        <authorList>
            <person name="Lamendella R."/>
        </authorList>
    </citation>
    <scope>NUCLEOTIDE SEQUENCE [LARGE SCALE GENOMIC DNA]</scope>
    <source>
        <strain evidence="16 17">15_TX</strain>
    </source>
</reference>
<dbReference type="GO" id="GO:0032299">
    <property type="term" value="C:ribonuclease H2 complex"/>
    <property type="evidence" value="ECO:0007669"/>
    <property type="project" value="TreeGrafter"/>
</dbReference>
<dbReference type="GO" id="GO:0005737">
    <property type="term" value="C:cytoplasm"/>
    <property type="evidence" value="ECO:0007669"/>
    <property type="project" value="UniProtKB-SubCell"/>
</dbReference>
<comment type="cofactor">
    <cofactor evidence="12">
        <name>Mn(2+)</name>
        <dbReference type="ChEBI" id="CHEBI:29035"/>
    </cofactor>
    <cofactor evidence="12">
        <name>Mg(2+)</name>
        <dbReference type="ChEBI" id="CHEBI:18420"/>
    </cofactor>
    <text evidence="12">Manganese or magnesium. Binds 1 divalent metal ion per monomer in the absence of substrate. May bind a second metal ion after substrate binding.</text>
</comment>
<dbReference type="PROSITE" id="PS51975">
    <property type="entry name" value="RNASE_H_2"/>
    <property type="match status" value="1"/>
</dbReference>
<evidence type="ECO:0000313" key="16">
    <source>
        <dbReference type="EMBL" id="PWW26625.1"/>
    </source>
</evidence>
<dbReference type="InterPro" id="IPR024567">
    <property type="entry name" value="RNase_HII/HIII_dom"/>
</dbReference>
<evidence type="ECO:0000259" key="15">
    <source>
        <dbReference type="PROSITE" id="PS51975"/>
    </source>
</evidence>
<comment type="similarity">
    <text evidence="5">Belongs to the RNase HII family. RnhC subfamily.</text>
</comment>
<dbReference type="EC" id="3.1.26.4" evidence="13"/>
<feature type="compositionally biased region" description="Basic and acidic residues" evidence="14">
    <location>
        <begin position="84"/>
        <end position="94"/>
    </location>
</feature>
<dbReference type="PANTHER" id="PTHR10954:SF23">
    <property type="entry name" value="RIBONUCLEASE"/>
    <property type="match status" value="1"/>
</dbReference>
<feature type="binding site" evidence="12">
    <location>
        <position position="109"/>
    </location>
    <ligand>
        <name>a divalent metal cation</name>
        <dbReference type="ChEBI" id="CHEBI:60240"/>
    </ligand>
</feature>
<sequence length="309" mass="34799">MNAKTKYEYLENFKGLLLPKGFTITDIKEINYGLQFTIKMNQLSGLVRIYESKKGVRHDFSQVKSSELLNMLENHLHISTQVSGKDKEIPKKENTGMSRLPDELIGTDESGKGDYFGPLVIAGVLVSKSSADILKELGITDSKKMSDKTIFELAPKIKELCTYAIVPIGNQKYNELYNKIQNLNRLLAWGHARVIENILTTHNCETVLSDQFGDETLIQKALLEKGKNIKLYQMPRAEQNIAVAAASVLARNEYVMRLSQIERQYKLKLPKGASTATQNSAKAFLKQYGKDELLNVAKLHFKTTQQILG</sequence>
<evidence type="ECO:0000256" key="12">
    <source>
        <dbReference type="PROSITE-ProRule" id="PRU01319"/>
    </source>
</evidence>
<comment type="function">
    <text evidence="3 13">Endonuclease that specifically degrades the RNA of RNA-DNA hybrids.</text>
</comment>
<dbReference type="GO" id="GO:0006298">
    <property type="term" value="P:mismatch repair"/>
    <property type="evidence" value="ECO:0007669"/>
    <property type="project" value="TreeGrafter"/>
</dbReference>
<evidence type="ECO:0000256" key="11">
    <source>
        <dbReference type="ARBA" id="ARBA00022842"/>
    </source>
</evidence>
<evidence type="ECO:0000256" key="6">
    <source>
        <dbReference type="ARBA" id="ARBA00022490"/>
    </source>
</evidence>
<dbReference type="SUPFAM" id="SSF53098">
    <property type="entry name" value="Ribonuclease H-like"/>
    <property type="match status" value="1"/>
</dbReference>
<comment type="catalytic activity">
    <reaction evidence="1 12 13">
        <text>Endonucleolytic cleavage to 5'-phosphomonoester.</text>
        <dbReference type="EC" id="3.1.26.4"/>
    </reaction>
</comment>
<dbReference type="InterPro" id="IPR012337">
    <property type="entry name" value="RNaseH-like_sf"/>
</dbReference>
<evidence type="ECO:0000256" key="14">
    <source>
        <dbReference type="SAM" id="MobiDB-lite"/>
    </source>
</evidence>
<gene>
    <name evidence="16" type="ORF">DFO73_110199</name>
</gene>
<dbReference type="GO" id="GO:0046872">
    <property type="term" value="F:metal ion binding"/>
    <property type="evidence" value="ECO:0007669"/>
    <property type="project" value="UniProtKB-KW"/>
</dbReference>
<keyword evidence="11" id="KW-0460">Magnesium</keyword>
<comment type="subcellular location">
    <subcellularLocation>
        <location evidence="4">Cytoplasm</location>
    </subcellularLocation>
</comment>
<dbReference type="InterPro" id="IPR036397">
    <property type="entry name" value="RNaseH_sf"/>
</dbReference>